<feature type="compositionally biased region" description="Basic and acidic residues" evidence="1">
    <location>
        <begin position="260"/>
        <end position="269"/>
    </location>
</feature>
<organism evidence="2 3">
    <name type="scientific">Cinnamomum micranthum f. kanehirae</name>
    <dbReference type="NCBI Taxonomy" id="337451"/>
    <lineage>
        <taxon>Eukaryota</taxon>
        <taxon>Viridiplantae</taxon>
        <taxon>Streptophyta</taxon>
        <taxon>Embryophyta</taxon>
        <taxon>Tracheophyta</taxon>
        <taxon>Spermatophyta</taxon>
        <taxon>Magnoliopsida</taxon>
        <taxon>Magnoliidae</taxon>
        <taxon>Laurales</taxon>
        <taxon>Lauraceae</taxon>
        <taxon>Cinnamomum</taxon>
    </lineage>
</organism>
<proteinExistence type="predicted"/>
<feature type="region of interest" description="Disordered" evidence="1">
    <location>
        <begin position="1"/>
        <end position="30"/>
    </location>
</feature>
<name>A0A443P8J6_9MAGN</name>
<evidence type="ECO:0000313" key="2">
    <source>
        <dbReference type="EMBL" id="RWR87046.1"/>
    </source>
</evidence>
<feature type="compositionally biased region" description="Basic and acidic residues" evidence="1">
    <location>
        <begin position="19"/>
        <end position="30"/>
    </location>
</feature>
<feature type="region of interest" description="Disordered" evidence="1">
    <location>
        <begin position="225"/>
        <end position="292"/>
    </location>
</feature>
<comment type="caution">
    <text evidence="2">The sequence shown here is derived from an EMBL/GenBank/DDBJ whole genome shotgun (WGS) entry which is preliminary data.</text>
</comment>
<feature type="compositionally biased region" description="Acidic residues" evidence="1">
    <location>
        <begin position="232"/>
        <end position="243"/>
    </location>
</feature>
<protein>
    <submittedName>
        <fullName evidence="2">Uncharacterized protein</fullName>
    </submittedName>
</protein>
<gene>
    <name evidence="2" type="ORF">CKAN_01597600</name>
</gene>
<feature type="compositionally biased region" description="Acidic residues" evidence="1">
    <location>
        <begin position="8"/>
        <end position="18"/>
    </location>
</feature>
<feature type="compositionally biased region" description="Acidic residues" evidence="1">
    <location>
        <begin position="270"/>
        <end position="292"/>
    </location>
</feature>
<evidence type="ECO:0000313" key="3">
    <source>
        <dbReference type="Proteomes" id="UP000283530"/>
    </source>
</evidence>
<accession>A0A443P8J6</accession>
<dbReference type="AlphaFoldDB" id="A0A443P8J6"/>
<sequence length="292" mass="32211">MTSRWEAEEVVEPEEEKEEGVREQRNERSDVRRVIERKRAPQKMIIVAIATNHEGETEEDSFKDPNNSFIILRSRLSISPPLSYTLTSLTRLSHPRLCGKTAYTAQCPRWWGSLINDRGSLDGDWKTKMTIGSISARVISSKRPTIKPTRTTPTTILQYTAIPSSPPCTTTTSNTKEINAHRSKYPNTKMVASNLFPCSSAWLFFIAPSPYTGSNTDTTLASCHIEEGDPKEGDEEAGEDAGDGVEGGREGDGVGGVARGDGEDGGRGGDEEEDRDEEEIEGIEEENECKIV</sequence>
<dbReference type="EMBL" id="QPKB01000006">
    <property type="protein sequence ID" value="RWR87046.1"/>
    <property type="molecule type" value="Genomic_DNA"/>
</dbReference>
<dbReference type="Proteomes" id="UP000283530">
    <property type="component" value="Unassembled WGS sequence"/>
</dbReference>
<keyword evidence="3" id="KW-1185">Reference proteome</keyword>
<reference evidence="2 3" key="1">
    <citation type="journal article" date="2019" name="Nat. Plants">
        <title>Stout camphor tree genome fills gaps in understanding of flowering plant genome evolution.</title>
        <authorList>
            <person name="Chaw S.M."/>
            <person name="Liu Y.C."/>
            <person name="Wu Y.W."/>
            <person name="Wang H.Y."/>
            <person name="Lin C.I."/>
            <person name="Wu C.S."/>
            <person name="Ke H.M."/>
            <person name="Chang L.Y."/>
            <person name="Hsu C.Y."/>
            <person name="Yang H.T."/>
            <person name="Sudianto E."/>
            <person name="Hsu M.H."/>
            <person name="Wu K.P."/>
            <person name="Wang L.N."/>
            <person name="Leebens-Mack J.H."/>
            <person name="Tsai I.J."/>
        </authorList>
    </citation>
    <scope>NUCLEOTIDE SEQUENCE [LARGE SCALE GENOMIC DNA]</scope>
    <source>
        <strain evidence="3">cv. Chaw 1501</strain>
        <tissue evidence="2">Young leaves</tissue>
    </source>
</reference>
<dbReference type="STRING" id="337451.A0A443P8J6"/>
<evidence type="ECO:0000256" key="1">
    <source>
        <dbReference type="SAM" id="MobiDB-lite"/>
    </source>
</evidence>